<dbReference type="InterPro" id="IPR003614">
    <property type="entry name" value="Knottins"/>
</dbReference>
<dbReference type="AlphaFoldDB" id="A0A1D6MAC5"/>
<dbReference type="PaxDb" id="4577-GRMZM2G101584_P01"/>
<feature type="signal peptide" evidence="1">
    <location>
        <begin position="1"/>
        <end position="26"/>
    </location>
</feature>
<reference evidence="5" key="1">
    <citation type="journal article" date="2009" name="Science">
        <title>The B73 maize genome: complexity, diversity, and dynamics.</title>
        <authorList>
            <person name="Schnable P.S."/>
            <person name="Ware D."/>
            <person name="Fulton R.S."/>
            <person name="Stein J.C."/>
            <person name="Wei F."/>
            <person name="Pasternak S."/>
            <person name="Liang C."/>
            <person name="Zhang J."/>
            <person name="Fulton L."/>
            <person name="Graves T.A."/>
            <person name="Minx P."/>
            <person name="Reily A.D."/>
            <person name="Courtney L."/>
            <person name="Kruchowski S.S."/>
            <person name="Tomlinson C."/>
            <person name="Strong C."/>
            <person name="Delehaunty K."/>
            <person name="Fronick C."/>
            <person name="Courtney B."/>
            <person name="Rock S.M."/>
            <person name="Belter E."/>
            <person name="Du F."/>
            <person name="Kim K."/>
            <person name="Abbott R.M."/>
            <person name="Cotton M."/>
            <person name="Levy A."/>
            <person name="Marchetto P."/>
            <person name="Ochoa K."/>
            <person name="Jackson S.M."/>
            <person name="Gillam B."/>
            <person name="Chen W."/>
            <person name="Yan L."/>
            <person name="Higginbotham J."/>
            <person name="Cardenas M."/>
            <person name="Waligorski J."/>
            <person name="Applebaum E."/>
            <person name="Phelps L."/>
            <person name="Falcone J."/>
            <person name="Kanchi K."/>
            <person name="Thane T."/>
            <person name="Scimone A."/>
            <person name="Thane N."/>
            <person name="Henke J."/>
            <person name="Wang T."/>
            <person name="Ruppert J."/>
            <person name="Shah N."/>
            <person name="Rotter K."/>
            <person name="Hodges J."/>
            <person name="Ingenthron E."/>
            <person name="Cordes M."/>
            <person name="Kohlberg S."/>
            <person name="Sgro J."/>
            <person name="Delgado B."/>
            <person name="Mead K."/>
            <person name="Chinwalla A."/>
            <person name="Leonard S."/>
            <person name="Crouse K."/>
            <person name="Collura K."/>
            <person name="Kudrna D."/>
            <person name="Currie J."/>
            <person name="He R."/>
            <person name="Angelova A."/>
            <person name="Rajasekar S."/>
            <person name="Mueller T."/>
            <person name="Lomeli R."/>
            <person name="Scara G."/>
            <person name="Ko A."/>
            <person name="Delaney K."/>
            <person name="Wissotski M."/>
            <person name="Lopez G."/>
            <person name="Campos D."/>
            <person name="Braidotti M."/>
            <person name="Ashley E."/>
            <person name="Golser W."/>
            <person name="Kim H."/>
            <person name="Lee S."/>
            <person name="Lin J."/>
            <person name="Dujmic Z."/>
            <person name="Kim W."/>
            <person name="Talag J."/>
            <person name="Zuccolo A."/>
            <person name="Fan C."/>
            <person name="Sebastian A."/>
            <person name="Kramer M."/>
            <person name="Spiegel L."/>
            <person name="Nascimento L."/>
            <person name="Zutavern T."/>
            <person name="Miller B."/>
            <person name="Ambroise C."/>
            <person name="Muller S."/>
            <person name="Spooner W."/>
            <person name="Narechania A."/>
            <person name="Ren L."/>
            <person name="Wei S."/>
            <person name="Kumari S."/>
            <person name="Faga B."/>
            <person name="Levy M.J."/>
            <person name="McMahan L."/>
            <person name="Van Buren P."/>
            <person name="Vaughn M.W."/>
            <person name="Ying K."/>
            <person name="Yeh C.-T."/>
            <person name="Emrich S.J."/>
            <person name="Jia Y."/>
            <person name="Kalyanaraman A."/>
            <person name="Hsia A.-P."/>
            <person name="Barbazuk W.B."/>
            <person name="Baucom R.S."/>
            <person name="Brutnell T.P."/>
            <person name="Carpita N.C."/>
            <person name="Chaparro C."/>
            <person name="Chia J.-M."/>
            <person name="Deragon J.-M."/>
            <person name="Estill J.C."/>
            <person name="Fu Y."/>
            <person name="Jeddeloh J.A."/>
            <person name="Han Y."/>
            <person name="Lee H."/>
            <person name="Li P."/>
            <person name="Lisch D.R."/>
            <person name="Liu S."/>
            <person name="Liu Z."/>
            <person name="Nagel D.H."/>
            <person name="McCann M.C."/>
            <person name="SanMiguel P."/>
            <person name="Myers A.M."/>
            <person name="Nettleton D."/>
            <person name="Nguyen J."/>
            <person name="Penning B.W."/>
            <person name="Ponnala L."/>
            <person name="Schneider K.L."/>
            <person name="Schwartz D.C."/>
            <person name="Sharma A."/>
            <person name="Soderlund C."/>
            <person name="Springer N.M."/>
            <person name="Sun Q."/>
            <person name="Wang H."/>
            <person name="Waterman M."/>
            <person name="Westerman R."/>
            <person name="Wolfgruber T.K."/>
            <person name="Yang L."/>
            <person name="Yu Y."/>
            <person name="Zhang L."/>
            <person name="Zhou S."/>
            <person name="Zhu Q."/>
            <person name="Bennetzen J.L."/>
            <person name="Dawe R.K."/>
            <person name="Jiang J."/>
            <person name="Jiang N."/>
            <person name="Presting G.G."/>
            <person name="Wessler S.R."/>
            <person name="Aluru S."/>
            <person name="Martienssen R.A."/>
            <person name="Clifton S.W."/>
            <person name="McCombie W.R."/>
            <person name="Wing R.A."/>
            <person name="Wilson R.K."/>
        </authorList>
    </citation>
    <scope>NUCLEOTIDE SEQUENCE [LARGE SCALE GENOMIC DNA]</scope>
    <source>
        <strain evidence="5">cv. B73</strain>
    </source>
</reference>
<dbReference type="InterPro" id="IPR036574">
    <property type="entry name" value="Scorpion_toxin-like_sf"/>
</dbReference>
<dbReference type="GO" id="GO:0006952">
    <property type="term" value="P:defense response"/>
    <property type="evidence" value="ECO:0000318"/>
    <property type="project" value="GO_Central"/>
</dbReference>
<reference evidence="3" key="2">
    <citation type="submission" date="2015-12" db="EMBL/GenBank/DDBJ databases">
        <title>Update maize B73 reference genome by single molecule sequencing technologies.</title>
        <authorList>
            <consortium name="Maize Genome Sequencing Project"/>
            <person name="Ware D."/>
        </authorList>
    </citation>
    <scope>NUCLEOTIDE SEQUENCE</scope>
    <source>
        <tissue evidence="3">Seedling</tissue>
    </source>
</reference>
<organism evidence="3">
    <name type="scientific">Zea mays</name>
    <name type="common">Maize</name>
    <dbReference type="NCBI Taxonomy" id="4577"/>
    <lineage>
        <taxon>Eukaryota</taxon>
        <taxon>Viridiplantae</taxon>
        <taxon>Streptophyta</taxon>
        <taxon>Embryophyta</taxon>
        <taxon>Tracheophyta</taxon>
        <taxon>Spermatophyta</taxon>
        <taxon>Magnoliopsida</taxon>
        <taxon>Liliopsida</taxon>
        <taxon>Poales</taxon>
        <taxon>Poaceae</taxon>
        <taxon>PACMAD clade</taxon>
        <taxon>Panicoideae</taxon>
        <taxon>Andropogonodae</taxon>
        <taxon>Andropogoneae</taxon>
        <taxon>Tripsacinae</taxon>
        <taxon>Zea</taxon>
    </lineage>
</organism>
<evidence type="ECO:0000313" key="3">
    <source>
        <dbReference type="EMBL" id="AQK87740.1"/>
    </source>
</evidence>
<dbReference type="Gramene" id="Zm00001eb293390_T001">
    <property type="protein sequence ID" value="Zm00001eb293390_P001"/>
    <property type="gene ID" value="Zm00001eb293390"/>
</dbReference>
<feature type="chain" id="PRO_5010806970" description="Knottins-like domain-containing protein" evidence="1">
    <location>
        <begin position="27"/>
        <end position="89"/>
    </location>
</feature>
<dbReference type="SMR" id="A0A1D6MAC5"/>
<keyword evidence="5" id="KW-1185">Reference proteome</keyword>
<reference evidence="4" key="3">
    <citation type="submission" date="2019-07" db="EMBL/GenBank/DDBJ databases">
        <authorList>
            <person name="Seetharam A."/>
            <person name="Woodhouse M."/>
            <person name="Cannon E."/>
        </authorList>
    </citation>
    <scope>NUCLEOTIDE SEQUENCE [LARGE SCALE GENOMIC DNA]</scope>
    <source>
        <strain evidence="4">cv. B73</strain>
    </source>
</reference>
<evidence type="ECO:0000313" key="4">
    <source>
        <dbReference type="EnsemblPlants" id="Zm00001eb293390_P001"/>
    </source>
</evidence>
<evidence type="ECO:0000313" key="5">
    <source>
        <dbReference type="Proteomes" id="UP000007305"/>
    </source>
</evidence>
<reference evidence="4" key="4">
    <citation type="submission" date="2021-05" db="UniProtKB">
        <authorList>
            <consortium name="EnsemblPlants"/>
        </authorList>
    </citation>
    <scope>IDENTIFICATION</scope>
    <source>
        <strain evidence="4">cv. B73</strain>
    </source>
</reference>
<accession>A0A1D6MAC5</accession>
<evidence type="ECO:0000259" key="2">
    <source>
        <dbReference type="Pfam" id="PF00304"/>
    </source>
</evidence>
<proteinExistence type="predicted"/>
<dbReference type="Gene3D" id="3.30.30.10">
    <property type="entry name" value="Knottin, scorpion toxin-like"/>
    <property type="match status" value="1"/>
</dbReference>
<gene>
    <name evidence="3" type="ORF">ZEAMMB73_Zm00001d038758</name>
</gene>
<dbReference type="EnsemblPlants" id="Zm00001eb293390_T001">
    <property type="protein sequence ID" value="Zm00001eb293390_P001"/>
    <property type="gene ID" value="Zm00001eb293390"/>
</dbReference>
<dbReference type="Proteomes" id="UP000007305">
    <property type="component" value="Chromosome 6"/>
</dbReference>
<dbReference type="SUPFAM" id="SSF57095">
    <property type="entry name" value="Scorpion toxin-like"/>
    <property type="match status" value="1"/>
</dbReference>
<dbReference type="EMBL" id="CM000782">
    <property type="protein sequence ID" value="AQK87740.1"/>
    <property type="molecule type" value="Genomic_DNA"/>
</dbReference>
<feature type="domain" description="Knottins-like" evidence="2">
    <location>
        <begin position="42"/>
        <end position="89"/>
    </location>
</feature>
<keyword evidence="1" id="KW-0732">Signal</keyword>
<dbReference type="Pfam" id="PF00304">
    <property type="entry name" value="Gamma-thionin"/>
    <property type="match status" value="1"/>
</dbReference>
<name>A0A1D6MAC5_MAIZE</name>
<dbReference type="OMA" id="KICTNVC"/>
<evidence type="ECO:0000256" key="1">
    <source>
        <dbReference type="SAM" id="SignalP"/>
    </source>
</evidence>
<sequence>METSRRSHYAGGVVVVLLLLVVVVTGREFNSNSTDDSKLPPCYHWSRDFKGTCLGDKICTNVCLHQDPYNFIRGKCRGFPAGKCFCLSC</sequence>
<protein>
    <recommendedName>
        <fullName evidence="2">Knottins-like domain-containing protein</fullName>
    </recommendedName>
</protein>